<dbReference type="NCBIfam" id="TIGR03519">
    <property type="entry name" value="T9SS_PorP_fam"/>
    <property type="match status" value="1"/>
</dbReference>
<proteinExistence type="predicted"/>
<reference evidence="2" key="1">
    <citation type="submission" date="2021-08" db="EMBL/GenBank/DDBJ databases">
        <title>Flavobacterium sp. strain CC-SYL302.</title>
        <authorList>
            <person name="Lin S.-Y."/>
            <person name="Lee T.-H."/>
            <person name="Young C.-C."/>
        </authorList>
    </citation>
    <scope>NUCLEOTIDE SEQUENCE</scope>
    <source>
        <strain evidence="2">CC-SYL302</strain>
    </source>
</reference>
<dbReference type="EMBL" id="CP081495">
    <property type="protein sequence ID" value="UYW01923.1"/>
    <property type="molecule type" value="Genomic_DNA"/>
</dbReference>
<keyword evidence="1" id="KW-0732">Signal</keyword>
<dbReference type="InterPro" id="IPR019861">
    <property type="entry name" value="PorP/SprF_Bacteroidetes"/>
</dbReference>
<protein>
    <submittedName>
        <fullName evidence="2">Type IX secretion system membrane protein PorP/SprF</fullName>
    </submittedName>
</protein>
<keyword evidence="3" id="KW-1185">Reference proteome</keyword>
<name>A0ABY6M042_9FLAO</name>
<feature type="chain" id="PRO_5045346986" evidence="1">
    <location>
        <begin position="19"/>
        <end position="303"/>
    </location>
</feature>
<dbReference type="Pfam" id="PF11751">
    <property type="entry name" value="PorP_SprF"/>
    <property type="match status" value="1"/>
</dbReference>
<evidence type="ECO:0000313" key="3">
    <source>
        <dbReference type="Proteomes" id="UP001163328"/>
    </source>
</evidence>
<sequence>MKKIIVTISLLTSLFATAQQDAQYTQYMYNTINVNPAYAGSRGALSVFGLHRSQWVGMDGAPTTNTISLNTPLGESRLGLGVSLVSDKIGPTKENNTSVDLSYYIPLNERYKLSFGVKGSLNFLDVDYSKLNIYDPSDPNFQNNIENKLSPNFGAGIYVHSDKSYIGLSVPHMLQTKHYDDNTYSVANERMHMYLMAGHVFDLNYDLQFKPAALVKYVNGSPLQVDVSANFWLYEKLTLGVAYRWDASVSGLAGFQISDQLFIGYAYDAETTRLANYNSGSHEIFLRFEFLNYAKKVITPRFF</sequence>
<dbReference type="Proteomes" id="UP001163328">
    <property type="component" value="Chromosome"/>
</dbReference>
<feature type="signal peptide" evidence="1">
    <location>
        <begin position="1"/>
        <end position="18"/>
    </location>
</feature>
<evidence type="ECO:0000313" key="2">
    <source>
        <dbReference type="EMBL" id="UYW01923.1"/>
    </source>
</evidence>
<gene>
    <name evidence="2" type="ORF">K5I29_03130</name>
</gene>
<accession>A0ABY6M042</accession>
<organism evidence="2 3">
    <name type="scientific">Flavobacterium agricola</name>
    <dbReference type="NCBI Taxonomy" id="2870839"/>
    <lineage>
        <taxon>Bacteria</taxon>
        <taxon>Pseudomonadati</taxon>
        <taxon>Bacteroidota</taxon>
        <taxon>Flavobacteriia</taxon>
        <taxon>Flavobacteriales</taxon>
        <taxon>Flavobacteriaceae</taxon>
        <taxon>Flavobacterium</taxon>
    </lineage>
</organism>
<dbReference type="RefSeq" id="WP_264434400.1">
    <property type="nucleotide sequence ID" value="NZ_CP081495.1"/>
</dbReference>
<evidence type="ECO:0000256" key="1">
    <source>
        <dbReference type="SAM" id="SignalP"/>
    </source>
</evidence>